<protein>
    <submittedName>
        <fullName evidence="2">DNA repair helicase-like protein</fullName>
    </submittedName>
</protein>
<feature type="non-terminal residue" evidence="2">
    <location>
        <position position="267"/>
    </location>
</feature>
<keyword evidence="2" id="KW-0547">Nucleotide-binding</keyword>
<keyword evidence="2" id="KW-0347">Helicase</keyword>
<keyword evidence="2" id="KW-0378">Hydrolase</keyword>
<dbReference type="GO" id="GO:0006139">
    <property type="term" value="P:nucleobase-containing compound metabolic process"/>
    <property type="evidence" value="ECO:0007669"/>
    <property type="project" value="InterPro"/>
</dbReference>
<dbReference type="OrthoDB" id="19182at2759"/>
<keyword evidence="2" id="KW-0067">ATP-binding</keyword>
<dbReference type="InterPro" id="IPR027417">
    <property type="entry name" value="P-loop_NTPase"/>
</dbReference>
<dbReference type="PANTHER" id="PTHR11472">
    <property type="entry name" value="DNA REPAIR DEAD HELICASE RAD3/XP-D SUBFAMILY MEMBER"/>
    <property type="match status" value="1"/>
</dbReference>
<dbReference type="EMBL" id="NCKU01021181">
    <property type="protein sequence ID" value="RWR98527.1"/>
    <property type="molecule type" value="Genomic_DNA"/>
</dbReference>
<dbReference type="GO" id="GO:0005524">
    <property type="term" value="F:ATP binding"/>
    <property type="evidence" value="ECO:0007669"/>
    <property type="project" value="InterPro"/>
</dbReference>
<comment type="caution">
    <text evidence="2">The sequence shown here is derived from an EMBL/GenBank/DDBJ whole genome shotgun (WGS) entry which is preliminary data.</text>
</comment>
<sequence length="267" mass="30480">MPNIQCPESNVIRYSGPHVIPRENCVMLSFGETSSDDEILLSGVATSTQDKREQQLLNVNSVIRDCVQRFDESGKRGGIAVFFTSYARLESFRKATKIDGNSNVTFMGRKCFFEQKESAAEKFNSIELQIDESDREDPDDASSQSNYLSSLLESYKQAIDNEGTAFLFAVFRGSLAEGIDFSDDYCRLLFVVGMPFISPVCDEYDDMKHFLQQRHGKSDGARRASEWYMVQMKQALNQVLGRVLRHRRDFGAIVLIDSRFNNYRNIY</sequence>
<dbReference type="Gene3D" id="3.40.50.300">
    <property type="entry name" value="P-loop containing nucleotide triphosphate hydrolases"/>
    <property type="match status" value="1"/>
</dbReference>
<dbReference type="Proteomes" id="UP000285301">
    <property type="component" value="Unassembled WGS sequence"/>
</dbReference>
<proteinExistence type="predicted"/>
<organism evidence="2 3">
    <name type="scientific">Dinothrombium tinctorium</name>
    <dbReference type="NCBI Taxonomy" id="1965070"/>
    <lineage>
        <taxon>Eukaryota</taxon>
        <taxon>Metazoa</taxon>
        <taxon>Ecdysozoa</taxon>
        <taxon>Arthropoda</taxon>
        <taxon>Chelicerata</taxon>
        <taxon>Arachnida</taxon>
        <taxon>Acari</taxon>
        <taxon>Acariformes</taxon>
        <taxon>Trombidiformes</taxon>
        <taxon>Prostigmata</taxon>
        <taxon>Anystina</taxon>
        <taxon>Parasitengona</taxon>
        <taxon>Trombidioidea</taxon>
        <taxon>Trombidiidae</taxon>
        <taxon>Dinothrombium</taxon>
    </lineage>
</organism>
<evidence type="ECO:0000259" key="1">
    <source>
        <dbReference type="SMART" id="SM00491"/>
    </source>
</evidence>
<gene>
    <name evidence="2" type="ORF">B4U79_09342</name>
</gene>
<dbReference type="STRING" id="1965070.A0A3S3PVM5"/>
<feature type="domain" description="ATP-dependent helicase C-terminal" evidence="1">
    <location>
        <begin position="113"/>
        <end position="262"/>
    </location>
</feature>
<dbReference type="InterPro" id="IPR006555">
    <property type="entry name" value="ATP-dep_Helicase_C"/>
</dbReference>
<reference evidence="2 3" key="1">
    <citation type="journal article" date="2018" name="Gigascience">
        <title>Genomes of trombidid mites reveal novel predicted allergens and laterally-transferred genes associated with secondary metabolism.</title>
        <authorList>
            <person name="Dong X."/>
            <person name="Chaisiri K."/>
            <person name="Xia D."/>
            <person name="Armstrong S.D."/>
            <person name="Fang Y."/>
            <person name="Donnelly M.J."/>
            <person name="Kadowaki T."/>
            <person name="McGarry J.W."/>
            <person name="Darby A.C."/>
            <person name="Makepeace B.L."/>
        </authorList>
    </citation>
    <scope>NUCLEOTIDE SEQUENCE [LARGE SCALE GENOMIC DNA]</scope>
    <source>
        <strain evidence="2">UoL-WK</strain>
    </source>
</reference>
<dbReference type="GO" id="GO:0003676">
    <property type="term" value="F:nucleic acid binding"/>
    <property type="evidence" value="ECO:0007669"/>
    <property type="project" value="InterPro"/>
</dbReference>
<dbReference type="Pfam" id="PF13307">
    <property type="entry name" value="Helicase_C_2"/>
    <property type="match status" value="1"/>
</dbReference>
<name>A0A3S3PVM5_9ACAR</name>
<dbReference type="GO" id="GO:0003678">
    <property type="term" value="F:DNA helicase activity"/>
    <property type="evidence" value="ECO:0007669"/>
    <property type="project" value="TreeGrafter"/>
</dbReference>
<dbReference type="AlphaFoldDB" id="A0A3S3PVM5"/>
<dbReference type="PANTHER" id="PTHR11472:SF34">
    <property type="entry name" value="REGULATOR OF TELOMERE ELONGATION HELICASE 1"/>
    <property type="match status" value="1"/>
</dbReference>
<keyword evidence="3" id="KW-1185">Reference proteome</keyword>
<evidence type="ECO:0000313" key="2">
    <source>
        <dbReference type="EMBL" id="RWR98527.1"/>
    </source>
</evidence>
<dbReference type="SMART" id="SM00491">
    <property type="entry name" value="HELICc2"/>
    <property type="match status" value="1"/>
</dbReference>
<dbReference type="InterPro" id="IPR045028">
    <property type="entry name" value="DinG/Rad3-like"/>
</dbReference>
<accession>A0A3S3PVM5</accession>
<dbReference type="GO" id="GO:0016818">
    <property type="term" value="F:hydrolase activity, acting on acid anhydrides, in phosphorus-containing anhydrides"/>
    <property type="evidence" value="ECO:0007669"/>
    <property type="project" value="InterPro"/>
</dbReference>
<evidence type="ECO:0000313" key="3">
    <source>
        <dbReference type="Proteomes" id="UP000285301"/>
    </source>
</evidence>